<dbReference type="EC" id="1.14.11.66" evidence="2"/>
<feature type="region of interest" description="Disordered" evidence="7">
    <location>
        <begin position="565"/>
        <end position="639"/>
    </location>
</feature>
<dbReference type="OrthoDB" id="9547406at2759"/>
<feature type="compositionally biased region" description="Low complexity" evidence="7">
    <location>
        <begin position="1143"/>
        <end position="1165"/>
    </location>
</feature>
<evidence type="ECO:0000256" key="7">
    <source>
        <dbReference type="SAM" id="MobiDB-lite"/>
    </source>
</evidence>
<dbReference type="PANTHER" id="PTHR10694:SF7">
    <property type="entry name" value="[HISTONE H3]-TRIMETHYL-L-LYSINE(9) DEMETHYLASE"/>
    <property type="match status" value="1"/>
</dbReference>
<dbReference type="EMBL" id="KV429075">
    <property type="protein sequence ID" value="KZT67536.1"/>
    <property type="molecule type" value="Genomic_DNA"/>
</dbReference>
<accession>A0A165NYK7</accession>
<dbReference type="PROSITE" id="PS51183">
    <property type="entry name" value="JMJN"/>
    <property type="match status" value="1"/>
</dbReference>
<dbReference type="SMART" id="SM00558">
    <property type="entry name" value="JmjC"/>
    <property type="match status" value="1"/>
</dbReference>
<dbReference type="PROSITE" id="PS51184">
    <property type="entry name" value="JMJC"/>
    <property type="match status" value="1"/>
</dbReference>
<dbReference type="InterPro" id="IPR013083">
    <property type="entry name" value="Znf_RING/FYVE/PHD"/>
</dbReference>
<feature type="region of interest" description="Disordered" evidence="7">
    <location>
        <begin position="941"/>
        <end position="963"/>
    </location>
</feature>
<dbReference type="PANTHER" id="PTHR10694">
    <property type="entry name" value="LYSINE-SPECIFIC DEMETHYLASE"/>
    <property type="match status" value="1"/>
</dbReference>
<feature type="domain" description="JmjC" evidence="9">
    <location>
        <begin position="378"/>
        <end position="544"/>
    </location>
</feature>
<dbReference type="SMART" id="SM00545">
    <property type="entry name" value="JmjN"/>
    <property type="match status" value="1"/>
</dbReference>
<reference evidence="11 12" key="1">
    <citation type="journal article" date="2016" name="Mol. Biol. Evol.">
        <title>Comparative Genomics of Early-Diverging Mushroom-Forming Fungi Provides Insights into the Origins of Lignocellulose Decay Capabilities.</title>
        <authorList>
            <person name="Nagy L.G."/>
            <person name="Riley R."/>
            <person name="Tritt A."/>
            <person name="Adam C."/>
            <person name="Daum C."/>
            <person name="Floudas D."/>
            <person name="Sun H."/>
            <person name="Yadav J.S."/>
            <person name="Pangilinan J."/>
            <person name="Larsson K.H."/>
            <person name="Matsuura K."/>
            <person name="Barry K."/>
            <person name="Labutti K."/>
            <person name="Kuo R."/>
            <person name="Ohm R.A."/>
            <person name="Bhattacharya S.S."/>
            <person name="Shirouzu T."/>
            <person name="Yoshinaga Y."/>
            <person name="Martin F.M."/>
            <person name="Grigoriev I.V."/>
            <person name="Hibbett D.S."/>
        </authorList>
    </citation>
    <scope>NUCLEOTIDE SEQUENCE [LARGE SCALE GENOMIC DNA]</scope>
    <source>
        <strain evidence="11 12">L-15889</strain>
    </source>
</reference>
<comment type="catalytic activity">
    <reaction evidence="6">
        <text>N(6),N(6),N(6)-trimethyl-L-lysyl(9)-[histone H3] + 2 2-oxoglutarate + 2 O2 = N(6)-methyl-L-lysyl(9)-[histone H3] + 2 formaldehyde + 2 succinate + 2 CO2</text>
        <dbReference type="Rhea" id="RHEA:60200"/>
        <dbReference type="Rhea" id="RHEA-COMP:15538"/>
        <dbReference type="Rhea" id="RHEA-COMP:15542"/>
        <dbReference type="ChEBI" id="CHEBI:15379"/>
        <dbReference type="ChEBI" id="CHEBI:16526"/>
        <dbReference type="ChEBI" id="CHEBI:16810"/>
        <dbReference type="ChEBI" id="CHEBI:16842"/>
        <dbReference type="ChEBI" id="CHEBI:30031"/>
        <dbReference type="ChEBI" id="CHEBI:61929"/>
        <dbReference type="ChEBI" id="CHEBI:61961"/>
        <dbReference type="EC" id="1.14.11.66"/>
    </reaction>
</comment>
<feature type="compositionally biased region" description="Basic residues" evidence="7">
    <location>
        <begin position="605"/>
        <end position="615"/>
    </location>
</feature>
<dbReference type="Pfam" id="PF02375">
    <property type="entry name" value="JmjN"/>
    <property type="match status" value="1"/>
</dbReference>
<feature type="region of interest" description="Disordered" evidence="7">
    <location>
        <begin position="167"/>
        <end position="205"/>
    </location>
</feature>
<feature type="region of interest" description="Disordered" evidence="7">
    <location>
        <begin position="1049"/>
        <end position="1082"/>
    </location>
</feature>
<dbReference type="AlphaFoldDB" id="A0A165NYK7"/>
<evidence type="ECO:0000259" key="8">
    <source>
        <dbReference type="PROSITE" id="PS51183"/>
    </source>
</evidence>
<proteinExistence type="inferred from homology"/>
<dbReference type="GO" id="GO:0005634">
    <property type="term" value="C:nucleus"/>
    <property type="evidence" value="ECO:0007669"/>
    <property type="project" value="TreeGrafter"/>
</dbReference>
<dbReference type="GO" id="GO:0008270">
    <property type="term" value="F:zinc ion binding"/>
    <property type="evidence" value="ECO:0007669"/>
    <property type="project" value="UniProtKB-KW"/>
</dbReference>
<feature type="compositionally biased region" description="Low complexity" evidence="7">
    <location>
        <begin position="168"/>
        <end position="178"/>
    </location>
</feature>
<dbReference type="PROSITE" id="PS51805">
    <property type="entry name" value="EPHD"/>
    <property type="match status" value="1"/>
</dbReference>
<evidence type="ECO:0000259" key="10">
    <source>
        <dbReference type="PROSITE" id="PS51805"/>
    </source>
</evidence>
<sequence length="1165" mass="128451">MSSASGHTPSLTPASSRDSTPEPPVQPDHFYGSDNVHLPPSPHSDGRPWLSPEDDPWAQRGIPVFKPTLEEFRDFEAYLNRIECWGMKSGIVKVIPPKEWTDSLPPLTEPLSQVRLKNPIEQHMFGHGGLFRQENVEKRRAMSVREWAELCSKEELRAPGVDDVGLHARAANASASTRSRTRRTRKKRESETAEPDPEAHAIKEEEEEVMDYVPDAVGQSLASPPNSTTGPSTPVADEARPAEDEASVIHIDVPGATGPSPDEAPGEQVAEEVVAHEGKEAGVKQEEEEEGVNKQPKAKRKRATQSRQAREASLAERAAKDKSFLESFDPHSDWLPPNTTPFDYTPEFCRELERRYWRNCGLGKPAWYGADMQGSLFTDETKDWNVGHLESALSRLLPSSSKGLPGVNTPYLYFGMWRATFAWHVEDMDLFSINYVHFGAPKYWYAIPQAKAPTLETAMRGYFPRDVSNCKQFLRHKSFLASPHLLSQSSCRPNSLVQRAGEFVITFPMGYHAGFNLGFNCAESVNFALDSWIEIGRKAKACACVNFSVRINVDQLLHDREAERLQVAHTKPRKSDTQPKSEKGARAKSAPLKRKAAGEDNPNPPKKHKPSGIKTKKSDNRSADATASTSVPTKVTLKLPPKPKEPDVFPCCLCVSMSQENLLRVHDPPLWQKEGEGGSSVGMNNAVWMAHEICANVIPETWVDDVEVGEPMVDGSRAKERVVYGVDAIVKDRWNLKCSACSKTRYKAHGAPIQCTKGKCPKAFHVSCARGGSDHNIVYKELREVEKEVILLDFAHQPTGVEALAGTQVVTDAAVGQLMPAEIDPSRQVTPALTVPGTEQPEPRVLKLVRKIEVQVLCSQHNPAVAEAKRAVKQEKIRNDLLALPPMSRIKLRVSAGLFEVSLVRVIEESCSVEVLWDRGLKREFKWGSVVFGNVEGVTIGQKPSEPAPEPHPSTTSFSQPRFRFAPLSSTVPTIECRPTRMPVPATPPPQPFSASPAAAAALPRPPTTQQHPVPPPQAYSAAANYQYATTNWRYHYPQVQPHYVPQAQNYSYSNPANQPHSNTTSYESYSTHTPAQTSTRGLQWQRPYTGPKNMHLPPNSASLSDPTAPYYAYPPASISQNGGAVNQWPTAYNPPGPPPLGLPAQEPANTAPATAAPTYASQST</sequence>
<evidence type="ECO:0000313" key="12">
    <source>
        <dbReference type="Proteomes" id="UP000076727"/>
    </source>
</evidence>
<dbReference type="InterPro" id="IPR003347">
    <property type="entry name" value="JmjC_dom"/>
</dbReference>
<dbReference type="GO" id="GO:0140684">
    <property type="term" value="F:histone H3K9me2/H3K9me3 demethylase activity"/>
    <property type="evidence" value="ECO:0007669"/>
    <property type="project" value="UniProtKB-EC"/>
</dbReference>
<dbReference type="GO" id="GO:0000785">
    <property type="term" value="C:chromatin"/>
    <property type="evidence" value="ECO:0007669"/>
    <property type="project" value="TreeGrafter"/>
</dbReference>
<feature type="compositionally biased region" description="Basic and acidic residues" evidence="7">
    <location>
        <begin position="573"/>
        <end position="585"/>
    </location>
</feature>
<comment type="similarity">
    <text evidence="1">Belongs to the JHDM3 histone demethylase family.</text>
</comment>
<dbReference type="Pfam" id="PF02373">
    <property type="entry name" value="JmjC"/>
    <property type="match status" value="1"/>
</dbReference>
<feature type="region of interest" description="Disordered" evidence="7">
    <location>
        <begin position="217"/>
        <end position="243"/>
    </location>
</feature>
<feature type="compositionally biased region" description="Low complexity" evidence="7">
    <location>
        <begin position="993"/>
        <end position="1012"/>
    </location>
</feature>
<dbReference type="Pfam" id="PF13771">
    <property type="entry name" value="zf-HC5HC2H"/>
    <property type="match status" value="1"/>
</dbReference>
<feature type="region of interest" description="Disordered" evidence="7">
    <location>
        <begin position="1123"/>
        <end position="1165"/>
    </location>
</feature>
<protein>
    <recommendedName>
        <fullName evidence="2">[histone H3]-trimethyl-L-lysine(9) demethylase</fullName>
        <ecNumber evidence="2">1.14.11.66</ecNumber>
    </recommendedName>
</protein>
<keyword evidence="4" id="KW-0863">Zinc-finger</keyword>
<name>A0A165NYK7_9APHY</name>
<keyword evidence="12" id="KW-1185">Reference proteome</keyword>
<feature type="domain" description="JmjN" evidence="8">
    <location>
        <begin position="62"/>
        <end position="103"/>
    </location>
</feature>
<dbReference type="GO" id="GO:0051864">
    <property type="term" value="F:histone H3K36 demethylase activity"/>
    <property type="evidence" value="ECO:0007669"/>
    <property type="project" value="TreeGrafter"/>
</dbReference>
<feature type="region of interest" description="Disordered" evidence="7">
    <location>
        <begin position="1"/>
        <end position="55"/>
    </location>
</feature>
<dbReference type="STRING" id="1314783.A0A165NYK7"/>
<dbReference type="InterPro" id="IPR034732">
    <property type="entry name" value="EPHD"/>
</dbReference>
<feature type="region of interest" description="Disordered" evidence="7">
    <location>
        <begin position="976"/>
        <end position="1015"/>
    </location>
</feature>
<evidence type="ECO:0000256" key="6">
    <source>
        <dbReference type="ARBA" id="ARBA00049349"/>
    </source>
</evidence>
<feature type="compositionally biased region" description="Polar residues" evidence="7">
    <location>
        <begin position="1"/>
        <end position="18"/>
    </location>
</feature>
<dbReference type="GO" id="GO:0010468">
    <property type="term" value="P:regulation of gene expression"/>
    <property type="evidence" value="ECO:0007669"/>
    <property type="project" value="TreeGrafter"/>
</dbReference>
<dbReference type="Proteomes" id="UP000076727">
    <property type="component" value="Unassembled WGS sequence"/>
</dbReference>
<evidence type="ECO:0000256" key="2">
    <source>
        <dbReference type="ARBA" id="ARBA00012900"/>
    </source>
</evidence>
<keyword evidence="3" id="KW-0479">Metal-binding</keyword>
<dbReference type="Gene3D" id="3.30.40.10">
    <property type="entry name" value="Zinc/RING finger domain, C3HC4 (zinc finger)"/>
    <property type="match status" value="1"/>
</dbReference>
<dbReference type="CDD" id="cd15571">
    <property type="entry name" value="ePHD"/>
    <property type="match status" value="1"/>
</dbReference>
<feature type="compositionally biased region" description="Pro residues" evidence="7">
    <location>
        <begin position="1133"/>
        <end position="1142"/>
    </location>
</feature>
<gene>
    <name evidence="11" type="ORF">DAEQUDRAFT_693952</name>
</gene>
<evidence type="ECO:0000313" key="11">
    <source>
        <dbReference type="EMBL" id="KZT67536.1"/>
    </source>
</evidence>
<evidence type="ECO:0000259" key="9">
    <source>
        <dbReference type="PROSITE" id="PS51184"/>
    </source>
</evidence>
<feature type="domain" description="PHD-type" evidence="10">
    <location>
        <begin position="665"/>
        <end position="797"/>
    </location>
</feature>
<feature type="compositionally biased region" description="Low complexity" evidence="7">
    <location>
        <begin position="223"/>
        <end position="234"/>
    </location>
</feature>
<dbReference type="SUPFAM" id="SSF51197">
    <property type="entry name" value="Clavaminate synthase-like"/>
    <property type="match status" value="1"/>
</dbReference>
<feature type="compositionally biased region" description="Basic and acidic residues" evidence="7">
    <location>
        <begin position="308"/>
        <end position="318"/>
    </location>
</feature>
<dbReference type="Gene3D" id="2.60.120.650">
    <property type="entry name" value="Cupin"/>
    <property type="match status" value="2"/>
</dbReference>
<organism evidence="11 12">
    <name type="scientific">Daedalea quercina L-15889</name>
    <dbReference type="NCBI Taxonomy" id="1314783"/>
    <lineage>
        <taxon>Eukaryota</taxon>
        <taxon>Fungi</taxon>
        <taxon>Dikarya</taxon>
        <taxon>Basidiomycota</taxon>
        <taxon>Agaricomycotina</taxon>
        <taxon>Agaricomycetes</taxon>
        <taxon>Polyporales</taxon>
        <taxon>Fomitopsis</taxon>
    </lineage>
</organism>
<keyword evidence="5" id="KW-0862">Zinc</keyword>
<evidence type="ECO:0000256" key="4">
    <source>
        <dbReference type="ARBA" id="ARBA00022771"/>
    </source>
</evidence>
<evidence type="ECO:0000256" key="5">
    <source>
        <dbReference type="ARBA" id="ARBA00022833"/>
    </source>
</evidence>
<dbReference type="InterPro" id="IPR003349">
    <property type="entry name" value="JmjN"/>
</dbReference>
<evidence type="ECO:0000256" key="3">
    <source>
        <dbReference type="ARBA" id="ARBA00022723"/>
    </source>
</evidence>
<feature type="region of interest" description="Disordered" evidence="7">
    <location>
        <begin position="278"/>
        <end position="318"/>
    </location>
</feature>
<evidence type="ECO:0000256" key="1">
    <source>
        <dbReference type="ARBA" id="ARBA00009711"/>
    </source>
</evidence>